<feature type="compositionally biased region" description="Acidic residues" evidence="1">
    <location>
        <begin position="230"/>
        <end position="240"/>
    </location>
</feature>
<keyword evidence="3" id="KW-1185">Reference proteome</keyword>
<dbReference type="EMBL" id="MCHX01000054">
    <property type="protein sequence ID" value="OFJ51850.1"/>
    <property type="molecule type" value="Genomic_DNA"/>
</dbReference>
<comment type="caution">
    <text evidence="2">The sequence shown here is derived from an EMBL/GenBank/DDBJ whole genome shotgun (WGS) entry which is preliminary data.</text>
</comment>
<dbReference type="RefSeq" id="WP_070354919.1">
    <property type="nucleotide sequence ID" value="NZ_MCHX01000054.1"/>
</dbReference>
<protein>
    <submittedName>
        <fullName evidence="2">Uncharacterized protein</fullName>
    </submittedName>
</protein>
<dbReference type="AlphaFoldDB" id="A0A1E8Q1I8"/>
<reference evidence="2 3" key="1">
    <citation type="submission" date="2016-09" db="EMBL/GenBank/DDBJ databases">
        <title>genome sequence of Mycobacterium sp. 739 SCH.</title>
        <authorList>
            <person name="Greninger A.L."/>
            <person name="Qin X."/>
            <person name="Jerome K."/>
            <person name="Vora S."/>
            <person name="Quinn K."/>
        </authorList>
    </citation>
    <scope>NUCLEOTIDE SEQUENCE [LARGE SCALE GENOMIC DNA]</scope>
    <source>
        <strain evidence="2 3">SCH</strain>
    </source>
</reference>
<evidence type="ECO:0000313" key="2">
    <source>
        <dbReference type="EMBL" id="OFJ51850.1"/>
    </source>
</evidence>
<name>A0A1E8Q1I8_9MYCO</name>
<feature type="region of interest" description="Disordered" evidence="1">
    <location>
        <begin position="216"/>
        <end position="262"/>
    </location>
</feature>
<accession>A0A1E8Q1I8</accession>
<feature type="region of interest" description="Disordered" evidence="1">
    <location>
        <begin position="1"/>
        <end position="121"/>
    </location>
</feature>
<evidence type="ECO:0000256" key="1">
    <source>
        <dbReference type="SAM" id="MobiDB-lite"/>
    </source>
</evidence>
<dbReference type="Proteomes" id="UP000178953">
    <property type="component" value="Unassembled WGS sequence"/>
</dbReference>
<sequence>MTETPEPNPTLAPFTPPYIPSSGDPYYSDNPPMSRSALDGVHGTRGDEPVRWSPSHEGELPPYWMNRYNQDQNDPDLWWPAPPPGPNEIRPPAPGDVQPSSFDGKGDEEKPGEQGAGAGHVRVNPADLNNAADQYIELQMAAAAIGPQAVDEVNRIIASHGAMGYPVAVGVVAGLARRQARVEGKAADFGVYATRLNEHAATYLDQDQAGARGYGETAQFTSMRSQSDPWDWDGESEEYEPINPGGAAAGPGAGPAIPPALI</sequence>
<evidence type="ECO:0000313" key="3">
    <source>
        <dbReference type="Proteomes" id="UP000178953"/>
    </source>
</evidence>
<feature type="compositionally biased region" description="Basic and acidic residues" evidence="1">
    <location>
        <begin position="42"/>
        <end position="59"/>
    </location>
</feature>
<feature type="compositionally biased region" description="Pro residues" evidence="1">
    <location>
        <begin position="80"/>
        <end position="94"/>
    </location>
</feature>
<feature type="compositionally biased region" description="Pro residues" evidence="1">
    <location>
        <begin position="1"/>
        <end position="19"/>
    </location>
</feature>
<proteinExistence type="predicted"/>
<feature type="compositionally biased region" description="Polar residues" evidence="1">
    <location>
        <begin position="218"/>
        <end position="228"/>
    </location>
</feature>
<organism evidence="2 3">
    <name type="scientific">Mycolicibacterium grossiae</name>
    <dbReference type="NCBI Taxonomy" id="1552759"/>
    <lineage>
        <taxon>Bacteria</taxon>
        <taxon>Bacillati</taxon>
        <taxon>Actinomycetota</taxon>
        <taxon>Actinomycetes</taxon>
        <taxon>Mycobacteriales</taxon>
        <taxon>Mycobacteriaceae</taxon>
        <taxon>Mycolicibacterium</taxon>
    </lineage>
</organism>
<gene>
    <name evidence="2" type="ORF">BEL07_20535</name>
</gene>